<reference evidence="2" key="1">
    <citation type="journal article" date="2014" name="Front. Microbiol.">
        <title>High frequency of phylogenetically diverse reductive dehalogenase-homologous genes in deep subseafloor sedimentary metagenomes.</title>
        <authorList>
            <person name="Kawai M."/>
            <person name="Futagami T."/>
            <person name="Toyoda A."/>
            <person name="Takaki Y."/>
            <person name="Nishi S."/>
            <person name="Hori S."/>
            <person name="Arai W."/>
            <person name="Tsubouchi T."/>
            <person name="Morono Y."/>
            <person name="Uchiyama I."/>
            <person name="Ito T."/>
            <person name="Fujiyama A."/>
            <person name="Inagaki F."/>
            <person name="Takami H."/>
        </authorList>
    </citation>
    <scope>NUCLEOTIDE SEQUENCE</scope>
    <source>
        <strain evidence="2">Expedition CK06-06</strain>
    </source>
</reference>
<proteinExistence type="inferred from homology"/>
<dbReference type="AlphaFoldDB" id="X0TZJ2"/>
<accession>X0TZJ2</accession>
<dbReference type="Gene3D" id="3.40.50.720">
    <property type="entry name" value="NAD(P)-binding Rossmann-like Domain"/>
    <property type="match status" value="1"/>
</dbReference>
<name>X0TZJ2_9ZZZZ</name>
<sequence>MSDEHEGTLGRGSFLDKFHLPGKVALITGGSRGIGKAIALALAEAGADIILTSRKLPDLETVAQEIIHMGRKALPVSANVRHLQEVDSLVKKAIEEFGHIDILVNNA</sequence>
<dbReference type="PRINTS" id="PR00081">
    <property type="entry name" value="GDHRDH"/>
</dbReference>
<gene>
    <name evidence="2" type="ORF">S01H1_06499</name>
</gene>
<dbReference type="PANTHER" id="PTHR42879:SF2">
    <property type="entry name" value="3-OXOACYL-[ACYL-CARRIER-PROTEIN] REDUCTASE FABG"/>
    <property type="match status" value="1"/>
</dbReference>
<evidence type="ECO:0000313" key="2">
    <source>
        <dbReference type="EMBL" id="GAF81575.1"/>
    </source>
</evidence>
<comment type="caution">
    <text evidence="2">The sequence shown here is derived from an EMBL/GenBank/DDBJ whole genome shotgun (WGS) entry which is preliminary data.</text>
</comment>
<organism evidence="2">
    <name type="scientific">marine sediment metagenome</name>
    <dbReference type="NCBI Taxonomy" id="412755"/>
    <lineage>
        <taxon>unclassified sequences</taxon>
        <taxon>metagenomes</taxon>
        <taxon>ecological metagenomes</taxon>
    </lineage>
</organism>
<feature type="non-terminal residue" evidence="2">
    <location>
        <position position="107"/>
    </location>
</feature>
<evidence type="ECO:0008006" key="3">
    <source>
        <dbReference type="Google" id="ProtNLM"/>
    </source>
</evidence>
<comment type="similarity">
    <text evidence="1">Belongs to the short-chain dehydrogenases/reductases (SDR) family.</text>
</comment>
<dbReference type="InterPro" id="IPR050259">
    <property type="entry name" value="SDR"/>
</dbReference>
<dbReference type="InterPro" id="IPR002347">
    <property type="entry name" value="SDR_fam"/>
</dbReference>
<evidence type="ECO:0000256" key="1">
    <source>
        <dbReference type="ARBA" id="ARBA00006484"/>
    </source>
</evidence>
<dbReference type="Pfam" id="PF00106">
    <property type="entry name" value="adh_short"/>
    <property type="match status" value="1"/>
</dbReference>
<dbReference type="PANTHER" id="PTHR42879">
    <property type="entry name" value="3-OXOACYL-(ACYL-CARRIER-PROTEIN) REDUCTASE"/>
    <property type="match status" value="1"/>
</dbReference>
<dbReference type="EMBL" id="BARS01003354">
    <property type="protein sequence ID" value="GAF81575.1"/>
    <property type="molecule type" value="Genomic_DNA"/>
</dbReference>
<dbReference type="SUPFAM" id="SSF51735">
    <property type="entry name" value="NAD(P)-binding Rossmann-fold domains"/>
    <property type="match status" value="1"/>
</dbReference>
<dbReference type="InterPro" id="IPR036291">
    <property type="entry name" value="NAD(P)-bd_dom_sf"/>
</dbReference>
<protein>
    <recommendedName>
        <fullName evidence="3">Short-chain dehydrogenase/reductase SDR</fullName>
    </recommendedName>
</protein>